<dbReference type="GO" id="GO:0015030">
    <property type="term" value="C:Cajal body"/>
    <property type="evidence" value="ECO:0007669"/>
    <property type="project" value="UniProtKB-SubCell"/>
</dbReference>
<feature type="region of interest" description="Disordered" evidence="21">
    <location>
        <begin position="556"/>
        <end position="575"/>
    </location>
</feature>
<dbReference type="GO" id="GO:0044877">
    <property type="term" value="F:protein-containing complex binding"/>
    <property type="evidence" value="ECO:0007669"/>
    <property type="project" value="UniProtKB-ARBA"/>
</dbReference>
<dbReference type="EMBL" id="OY660880">
    <property type="protein sequence ID" value="CAJ1077196.1"/>
    <property type="molecule type" value="Genomic_DNA"/>
</dbReference>
<dbReference type="FunFam" id="1.10.260.40:FF:000011">
    <property type="entry name" value="homeobox-containing protein 1 isoform X2"/>
    <property type="match status" value="1"/>
</dbReference>
<evidence type="ECO:0000256" key="15">
    <source>
        <dbReference type="ARBA" id="ARBA00023163"/>
    </source>
</evidence>
<keyword evidence="15" id="KW-0804">Transcription</keyword>
<feature type="domain" description="Homeobox" evidence="22">
    <location>
        <begin position="427"/>
        <end position="502"/>
    </location>
</feature>
<evidence type="ECO:0000256" key="1">
    <source>
        <dbReference type="ARBA" id="ARBA00003263"/>
    </source>
</evidence>
<reference evidence="25" key="1">
    <citation type="submission" date="2023-08" db="EMBL/GenBank/DDBJ databases">
        <authorList>
            <person name="Alioto T."/>
            <person name="Alioto T."/>
            <person name="Gomez Garrido J."/>
        </authorList>
    </citation>
    <scope>NUCLEOTIDE SEQUENCE</scope>
</reference>
<feature type="DNA-binding region" description="Homeobox" evidence="20">
    <location>
        <begin position="429"/>
        <end position="503"/>
    </location>
</feature>
<evidence type="ECO:0000256" key="2">
    <source>
        <dbReference type="ARBA" id="ARBA00004322"/>
    </source>
</evidence>
<dbReference type="GO" id="GO:0005737">
    <property type="term" value="C:cytoplasm"/>
    <property type="evidence" value="ECO:0007669"/>
    <property type="project" value="UniProtKB-SubCell"/>
</dbReference>
<keyword evidence="9" id="KW-0597">Phosphoprotein</keyword>
<evidence type="ECO:0000256" key="4">
    <source>
        <dbReference type="ARBA" id="ARBA00004496"/>
    </source>
</evidence>
<dbReference type="GO" id="GO:0007004">
    <property type="term" value="P:telomere maintenance via telomerase"/>
    <property type="evidence" value="ECO:0007669"/>
    <property type="project" value="UniProtKB-ARBA"/>
</dbReference>
<evidence type="ECO:0000256" key="7">
    <source>
        <dbReference type="ARBA" id="ARBA00022490"/>
    </source>
</evidence>
<keyword evidence="8" id="KW-1017">Isopeptide bond</keyword>
<feature type="compositionally biased region" description="Pro residues" evidence="21">
    <location>
        <begin position="256"/>
        <end position="266"/>
    </location>
</feature>
<sequence length="612" mass="67343">MDEENDILETTVDNLLMETSEFKDQEETFRVIGEDIREPSPELDITSMDSEEEGTVQETPEIILTTPEVITEATEMESISLWRSGNRTGHCSSYKVKWLSGQFEPSSRMSEFSEEPRFTIEQIDLLQRLRRTGMTKQEILHALDTLERLDREHGDKFGRRTSSSSSSSSSYGVGGANNNNNNSASNSTSFNNNNTASATTTSSISCNGNSGEGNTGDNSAAAASSTTSKISTATQTQFGSSGGGLSPSPSNSYDTSPPPGPPPPSAILPSPVSLVALSQNGRDSLAATPNGKLSPPRYPVNSAAAARAFGFEAAEEDLDIDDKVEELMRRDSSMVKEEIKAFLGNRRISQAVVAQVTGISQSRISHWLLQHGSDLSEQKKRAFYRWYTLEKTTPGATLNMRPAPLPMEEMEWRQTPPPLTTATGTFRLRRGSRFTWRKECLAVMESYFNDNQYPDEAKREEIANACNAVIQKPGKKLSDLERVTSLKVYNWFANRRKEIKRRANIEATILESHGIDVQSPGGHSNSDDIDGNDFSEQACDLPYFDKRPLSRPFSLYRLEPTSPTQDDSAAHSEHQDPISLAVEMAAVNHTILALSRTGGAPGDIKTESLEDE</sequence>
<evidence type="ECO:0000256" key="9">
    <source>
        <dbReference type="ARBA" id="ARBA00022553"/>
    </source>
</evidence>
<keyword evidence="11" id="KW-0779">Telomere</keyword>
<evidence type="ECO:0000256" key="18">
    <source>
        <dbReference type="ARBA" id="ARBA00064808"/>
    </source>
</evidence>
<evidence type="ECO:0000256" key="17">
    <source>
        <dbReference type="ARBA" id="ARBA00059255"/>
    </source>
</evidence>
<comment type="subcellular location">
    <subcellularLocation>
        <location evidence="5">Chromosome</location>
        <location evidence="5">Telomere</location>
    </subcellularLocation>
    <subcellularLocation>
        <location evidence="4">Cytoplasm</location>
    </subcellularLocation>
    <subcellularLocation>
        <location evidence="3">Nucleus</location>
        <location evidence="3">Cajal body</location>
    </subcellularLocation>
    <subcellularLocation>
        <location evidence="2">Nucleus</location>
        <location evidence="2">PML body</location>
    </subcellularLocation>
</comment>
<dbReference type="CDD" id="cd00086">
    <property type="entry name" value="homeodomain"/>
    <property type="match status" value="1"/>
</dbReference>
<dbReference type="SUPFAM" id="SSF46689">
    <property type="entry name" value="Homeodomain-like"/>
    <property type="match status" value="1"/>
</dbReference>
<feature type="compositionally biased region" description="Low complexity" evidence="21">
    <location>
        <begin position="161"/>
        <end position="207"/>
    </location>
</feature>
<dbReference type="GO" id="GO:0016605">
    <property type="term" value="C:PML body"/>
    <property type="evidence" value="ECO:0007669"/>
    <property type="project" value="UniProtKB-SubCell"/>
</dbReference>
<dbReference type="AlphaFoldDB" id="A0AAV1GTM1"/>
<organism evidence="25 26">
    <name type="scientific">Xyrichtys novacula</name>
    <name type="common">Pearly razorfish</name>
    <name type="synonym">Hemipteronotus novacula</name>
    <dbReference type="NCBI Taxonomy" id="13765"/>
    <lineage>
        <taxon>Eukaryota</taxon>
        <taxon>Metazoa</taxon>
        <taxon>Chordata</taxon>
        <taxon>Craniata</taxon>
        <taxon>Vertebrata</taxon>
        <taxon>Euteleostomi</taxon>
        <taxon>Actinopterygii</taxon>
        <taxon>Neopterygii</taxon>
        <taxon>Teleostei</taxon>
        <taxon>Neoteleostei</taxon>
        <taxon>Acanthomorphata</taxon>
        <taxon>Eupercaria</taxon>
        <taxon>Labriformes</taxon>
        <taxon>Labridae</taxon>
        <taxon>Xyrichtys</taxon>
    </lineage>
</organism>
<evidence type="ECO:0000256" key="19">
    <source>
        <dbReference type="ARBA" id="ARBA00072740"/>
    </source>
</evidence>
<dbReference type="GO" id="GO:0045893">
    <property type="term" value="P:positive regulation of DNA-templated transcription"/>
    <property type="evidence" value="ECO:0007669"/>
    <property type="project" value="InterPro"/>
</dbReference>
<evidence type="ECO:0000259" key="22">
    <source>
        <dbReference type="PROSITE" id="PS50071"/>
    </source>
</evidence>
<evidence type="ECO:0000256" key="13">
    <source>
        <dbReference type="ARBA" id="ARBA00023125"/>
    </source>
</evidence>
<dbReference type="InterPro" id="IPR040363">
    <property type="entry name" value="HMBOX1"/>
</dbReference>
<dbReference type="InterPro" id="IPR010982">
    <property type="entry name" value="Lambda_DNA-bd_dom_sf"/>
</dbReference>
<feature type="region of interest" description="Disordered" evidence="21">
    <location>
        <begin position="154"/>
        <end position="270"/>
    </location>
</feature>
<keyword evidence="16 20" id="KW-0539">Nucleus</keyword>
<keyword evidence="7" id="KW-0963">Cytoplasm</keyword>
<name>A0AAV1GTM1_XYRNO</name>
<dbReference type="Gene3D" id="1.10.10.60">
    <property type="entry name" value="Homeodomain-like"/>
    <property type="match status" value="1"/>
</dbReference>
<dbReference type="InterPro" id="IPR044866">
    <property type="entry name" value="HNF_P1"/>
</dbReference>
<dbReference type="InterPro" id="IPR001387">
    <property type="entry name" value="Cro/C1-type_HTH"/>
</dbReference>
<keyword evidence="6" id="KW-0158">Chromosome</keyword>
<evidence type="ECO:0000259" key="23">
    <source>
        <dbReference type="PROSITE" id="PS51936"/>
    </source>
</evidence>
<evidence type="ECO:0000256" key="5">
    <source>
        <dbReference type="ARBA" id="ARBA00004574"/>
    </source>
</evidence>
<evidence type="ECO:0000259" key="24">
    <source>
        <dbReference type="PROSITE" id="PS51937"/>
    </source>
</evidence>
<evidence type="ECO:0000313" key="25">
    <source>
        <dbReference type="EMBL" id="CAJ1077196.1"/>
    </source>
</evidence>
<dbReference type="InterPro" id="IPR001356">
    <property type="entry name" value="HD"/>
</dbReference>
<dbReference type="FunFam" id="1.10.10.60:FF:000038">
    <property type="entry name" value="Homeobox-containing protein 1 isoform X2"/>
    <property type="match status" value="1"/>
</dbReference>
<evidence type="ECO:0000256" key="12">
    <source>
        <dbReference type="ARBA" id="ARBA00023015"/>
    </source>
</evidence>
<comment type="function">
    <text evidence="1">Sequence-specific transcription factor which is part of a developmental regulatory system that provides cells with specific positional identities on the anterior-posterior axis.</text>
</comment>
<dbReference type="GO" id="GO:0000781">
    <property type="term" value="C:chromosome, telomeric region"/>
    <property type="evidence" value="ECO:0007669"/>
    <property type="project" value="UniProtKB-SubCell"/>
</dbReference>
<gene>
    <name evidence="25" type="ORF">XNOV1_A040498</name>
</gene>
<dbReference type="Pfam" id="PF00046">
    <property type="entry name" value="Homeodomain"/>
    <property type="match status" value="1"/>
</dbReference>
<evidence type="ECO:0000256" key="8">
    <source>
        <dbReference type="ARBA" id="ARBA00022499"/>
    </source>
</evidence>
<feature type="compositionally biased region" description="Low complexity" evidence="21">
    <location>
        <begin position="219"/>
        <end position="236"/>
    </location>
</feature>
<dbReference type="SMART" id="SM00389">
    <property type="entry name" value="HOX"/>
    <property type="match status" value="1"/>
</dbReference>
<dbReference type="InterPro" id="IPR006899">
    <property type="entry name" value="HNF-1_N"/>
</dbReference>
<evidence type="ECO:0000256" key="10">
    <source>
        <dbReference type="ARBA" id="ARBA00022843"/>
    </source>
</evidence>
<dbReference type="Pfam" id="PF04814">
    <property type="entry name" value="HNF-1_N"/>
    <property type="match status" value="2"/>
</dbReference>
<evidence type="ECO:0000256" key="6">
    <source>
        <dbReference type="ARBA" id="ARBA00022454"/>
    </source>
</evidence>
<keyword evidence="10" id="KW-0832">Ubl conjugation</keyword>
<dbReference type="PANTHER" id="PTHR14618">
    <property type="entry name" value="HOMEODOX-CONTAINING PROTEIN 1 HMBOX1"/>
    <property type="match status" value="1"/>
</dbReference>
<dbReference type="GO" id="GO:0003691">
    <property type="term" value="F:double-stranded telomeric DNA binding"/>
    <property type="evidence" value="ECO:0007669"/>
    <property type="project" value="InterPro"/>
</dbReference>
<evidence type="ECO:0000256" key="3">
    <source>
        <dbReference type="ARBA" id="ARBA00004408"/>
    </source>
</evidence>
<dbReference type="InterPro" id="IPR044869">
    <property type="entry name" value="HNF-1_POU"/>
</dbReference>
<evidence type="ECO:0000256" key="20">
    <source>
        <dbReference type="PROSITE-ProRule" id="PRU00108"/>
    </source>
</evidence>
<accession>A0AAV1GTM1</accession>
<protein>
    <recommendedName>
        <fullName evidence="19">Homeobox-containing protein 1</fullName>
    </recommendedName>
</protein>
<dbReference type="InterPro" id="IPR009057">
    <property type="entry name" value="Homeodomain-like_sf"/>
</dbReference>
<comment type="subunit">
    <text evidence="18">Associates with the telomerase holoenzyme complex. Interacts with DKC1, XRCC6 and COIL.</text>
</comment>
<evidence type="ECO:0000256" key="21">
    <source>
        <dbReference type="SAM" id="MobiDB-lite"/>
    </source>
</evidence>
<dbReference type="SUPFAM" id="SSF47413">
    <property type="entry name" value="lambda repressor-like DNA-binding domains"/>
    <property type="match status" value="1"/>
</dbReference>
<proteinExistence type="predicted"/>
<keyword evidence="12" id="KW-0805">Transcription regulation</keyword>
<dbReference type="CDD" id="cd00093">
    <property type="entry name" value="HTH_XRE"/>
    <property type="match status" value="1"/>
</dbReference>
<dbReference type="PANTHER" id="PTHR14618:SF4">
    <property type="entry name" value="HOMEOBOX-CONTAINING PROTEIN 1 ISOFORM X1-RELATED"/>
    <property type="match status" value="1"/>
</dbReference>
<feature type="domain" description="POU-specific atypical" evidence="23">
    <location>
        <begin position="307"/>
        <end position="403"/>
    </location>
</feature>
<keyword evidence="13 20" id="KW-0238">DNA-binding</keyword>
<keyword evidence="26" id="KW-1185">Reference proteome</keyword>
<dbReference type="PROSITE" id="PS51936">
    <property type="entry name" value="POU_4"/>
    <property type="match status" value="1"/>
</dbReference>
<dbReference type="Gene3D" id="1.10.260.40">
    <property type="entry name" value="lambda repressor-like DNA-binding domains"/>
    <property type="match status" value="1"/>
</dbReference>
<keyword evidence="14 20" id="KW-0371">Homeobox</keyword>
<comment type="function">
    <text evidence="17">Binds directly to 5'-TTAGGG-3' repeats in telomeric DNA. Associates with the telomerase complex at sites of active telomere processing and positively regulates telomere elongation. Important for TERT binding to chromatin, indicating a role in recruitment of the telomerase complex to telomeres. Also plays a role in the alternative lengthening of telomeres (ALT) pathway in telomerase-negative cells where it promotes formation and/or maintenance of ALT-associated promyelocytic leukemia bodies (APBs). Enhances formation of telomere C-circles in ALT cells, suggesting a possible role in telomere recombination. Might also be involved in the DNA damage response at telomeres.</text>
</comment>
<evidence type="ECO:0000256" key="14">
    <source>
        <dbReference type="ARBA" id="ARBA00023155"/>
    </source>
</evidence>
<dbReference type="PROSITE" id="PS51937">
    <property type="entry name" value="HNF_P1"/>
    <property type="match status" value="1"/>
</dbReference>
<evidence type="ECO:0000313" key="26">
    <source>
        <dbReference type="Proteomes" id="UP001178508"/>
    </source>
</evidence>
<dbReference type="Proteomes" id="UP001178508">
    <property type="component" value="Chromosome 17"/>
</dbReference>
<evidence type="ECO:0000256" key="11">
    <source>
        <dbReference type="ARBA" id="ARBA00022895"/>
    </source>
</evidence>
<evidence type="ECO:0000256" key="16">
    <source>
        <dbReference type="ARBA" id="ARBA00023242"/>
    </source>
</evidence>
<dbReference type="PROSITE" id="PS50071">
    <property type="entry name" value="HOMEOBOX_2"/>
    <property type="match status" value="1"/>
</dbReference>
<feature type="domain" description="HNF-p1" evidence="24">
    <location>
        <begin position="114"/>
        <end position="145"/>
    </location>
</feature>